<protein>
    <submittedName>
        <fullName evidence="1">Uncharacterized protein</fullName>
    </submittedName>
</protein>
<dbReference type="EMBL" id="LNQE01000170">
    <property type="protein sequence ID" value="KUG28841.1"/>
    <property type="molecule type" value="Genomic_DNA"/>
</dbReference>
<evidence type="ECO:0000313" key="1">
    <source>
        <dbReference type="EMBL" id="KUG28841.1"/>
    </source>
</evidence>
<dbReference type="PROSITE" id="PS51257">
    <property type="entry name" value="PROKAR_LIPOPROTEIN"/>
    <property type="match status" value="1"/>
</dbReference>
<reference evidence="1" key="1">
    <citation type="journal article" date="2015" name="Proc. Natl. Acad. Sci. U.S.A.">
        <title>Networks of energetic and metabolic interactions define dynamics in microbial communities.</title>
        <authorList>
            <person name="Embree M."/>
            <person name="Liu J.K."/>
            <person name="Al-Bassam M.M."/>
            <person name="Zengler K."/>
        </authorList>
    </citation>
    <scope>NUCLEOTIDE SEQUENCE</scope>
</reference>
<organism evidence="1">
    <name type="scientific">hydrocarbon metagenome</name>
    <dbReference type="NCBI Taxonomy" id="938273"/>
    <lineage>
        <taxon>unclassified sequences</taxon>
        <taxon>metagenomes</taxon>
        <taxon>ecological metagenomes</taxon>
    </lineage>
</organism>
<accession>A0A0W8G6X3</accession>
<proteinExistence type="predicted"/>
<sequence>MKLSVRVLYPRQASVSKCENGLNVSGVAAASCNAAPMLCKMWTRMPGTSRIHAVRAYGEKEMGGNIFFSESAWQVCSAMAHDAHPSCEPGSRDVWSSGRRPVNGIRATPCPCPAGRIGSRSMEAS</sequence>
<comment type="caution">
    <text evidence="1">The sequence shown here is derived from an EMBL/GenBank/DDBJ whole genome shotgun (WGS) entry which is preliminary data.</text>
</comment>
<name>A0A0W8G6X3_9ZZZZ</name>
<dbReference type="AlphaFoldDB" id="A0A0W8G6X3"/>
<gene>
    <name evidence="1" type="ORF">ASZ90_001279</name>
</gene>